<dbReference type="InterPro" id="IPR011009">
    <property type="entry name" value="Kinase-like_dom_sf"/>
</dbReference>
<keyword evidence="5" id="KW-0067">ATP-binding</keyword>
<evidence type="ECO:0000313" key="7">
    <source>
        <dbReference type="EMBL" id="EGR27593.1"/>
    </source>
</evidence>
<organism evidence="7 8">
    <name type="scientific">Ichthyophthirius multifiliis</name>
    <name type="common">White spot disease agent</name>
    <name type="synonym">Ich</name>
    <dbReference type="NCBI Taxonomy" id="5932"/>
    <lineage>
        <taxon>Eukaryota</taxon>
        <taxon>Sar</taxon>
        <taxon>Alveolata</taxon>
        <taxon>Ciliophora</taxon>
        <taxon>Intramacronucleata</taxon>
        <taxon>Oligohymenophorea</taxon>
        <taxon>Hymenostomatida</taxon>
        <taxon>Ophryoglenina</taxon>
        <taxon>Ichthyophthirius</taxon>
    </lineage>
</organism>
<protein>
    <submittedName>
        <fullName evidence="7">Protein kinase domain protein</fullName>
        <ecNumber evidence="7">2.7.11.24</ecNumber>
    </submittedName>
</protein>
<dbReference type="FunFam" id="1.10.510.10:FF:000624">
    <property type="entry name" value="Mitogen-activated protein kinase"/>
    <property type="match status" value="1"/>
</dbReference>
<dbReference type="AlphaFoldDB" id="G0R4N3"/>
<dbReference type="EC" id="2.7.11.24" evidence="7"/>
<dbReference type="GO" id="GO:0004707">
    <property type="term" value="F:MAP kinase activity"/>
    <property type="evidence" value="ECO:0007669"/>
    <property type="project" value="UniProtKB-EC"/>
</dbReference>
<evidence type="ECO:0000256" key="1">
    <source>
        <dbReference type="ARBA" id="ARBA00022527"/>
    </source>
</evidence>
<name>G0R4N3_ICHMU</name>
<evidence type="ECO:0000256" key="2">
    <source>
        <dbReference type="ARBA" id="ARBA00022679"/>
    </source>
</evidence>
<dbReference type="GeneID" id="14903640"/>
<keyword evidence="1" id="KW-0723">Serine/threonine-protein kinase</keyword>
<dbReference type="InParanoid" id="G0R4N3"/>
<keyword evidence="4 7" id="KW-0418">Kinase</keyword>
<keyword evidence="3" id="KW-0547">Nucleotide-binding</keyword>
<keyword evidence="2 7" id="KW-0808">Transferase</keyword>
<dbReference type="PROSITE" id="PS50011">
    <property type="entry name" value="PROTEIN_KINASE_DOM"/>
    <property type="match status" value="1"/>
</dbReference>
<dbReference type="SMART" id="SM00220">
    <property type="entry name" value="S_TKc"/>
    <property type="match status" value="1"/>
</dbReference>
<proteinExistence type="predicted"/>
<dbReference type="Proteomes" id="UP000008983">
    <property type="component" value="Unassembled WGS sequence"/>
</dbReference>
<dbReference type="InterPro" id="IPR050117">
    <property type="entry name" value="MAPK"/>
</dbReference>
<dbReference type="Gene3D" id="1.10.510.10">
    <property type="entry name" value="Transferase(Phosphotransferase) domain 1"/>
    <property type="match status" value="1"/>
</dbReference>
<dbReference type="Pfam" id="PF00069">
    <property type="entry name" value="Pkinase"/>
    <property type="match status" value="1"/>
</dbReference>
<dbReference type="SUPFAM" id="SSF56112">
    <property type="entry name" value="Protein kinase-like (PK-like)"/>
    <property type="match status" value="2"/>
</dbReference>
<dbReference type="PROSITE" id="PS00108">
    <property type="entry name" value="PROTEIN_KINASE_ST"/>
    <property type="match status" value="1"/>
</dbReference>
<gene>
    <name evidence="7" type="ORF">IMG5_193930</name>
</gene>
<dbReference type="GO" id="GO:0005524">
    <property type="term" value="F:ATP binding"/>
    <property type="evidence" value="ECO:0007669"/>
    <property type="project" value="UniProtKB-KW"/>
</dbReference>
<dbReference type="OMA" id="INTNLCC"/>
<evidence type="ECO:0000256" key="3">
    <source>
        <dbReference type="ARBA" id="ARBA00022741"/>
    </source>
</evidence>
<dbReference type="eggNOG" id="KOG0593">
    <property type="taxonomic scope" value="Eukaryota"/>
</dbReference>
<dbReference type="RefSeq" id="XP_004025045.1">
    <property type="nucleotide sequence ID" value="XM_004024996.1"/>
</dbReference>
<evidence type="ECO:0000313" key="8">
    <source>
        <dbReference type="Proteomes" id="UP000008983"/>
    </source>
</evidence>
<reference evidence="7 8" key="1">
    <citation type="submission" date="2011-07" db="EMBL/GenBank/DDBJ databases">
        <authorList>
            <person name="Coyne R."/>
            <person name="Brami D."/>
            <person name="Johnson J."/>
            <person name="Hostetler J."/>
            <person name="Hannick L."/>
            <person name="Clark T."/>
            <person name="Cassidy-Hanley D."/>
            <person name="Inman J."/>
        </authorList>
    </citation>
    <scope>NUCLEOTIDE SEQUENCE [LARGE SCALE GENOMIC DNA]</scope>
    <source>
        <strain evidence="7 8">G5</strain>
    </source>
</reference>
<keyword evidence="8" id="KW-1185">Reference proteome</keyword>
<sequence length="196" mass="22751">MNKYEILGVVGEGAYGIVLKCKNRETGDILHRDIKPENLLVNSKGDLKLCDFGFARPLPCKNREILTEYVATRWYRSPELLLNDPQYSFPIDIWAVGCIMGELIDGQPLFPGDSEIDQLYQIQKLLGPLTPDQNEMFAKNPRYVGMKFPEINKPETIERRYLGKLSPRALNFLKQLLKMDPKERFSYQQSQYQQQF</sequence>
<dbReference type="EMBL" id="GL984352">
    <property type="protein sequence ID" value="EGR27593.1"/>
    <property type="molecule type" value="Genomic_DNA"/>
</dbReference>
<evidence type="ECO:0000256" key="4">
    <source>
        <dbReference type="ARBA" id="ARBA00022777"/>
    </source>
</evidence>
<feature type="domain" description="Protein kinase" evidence="6">
    <location>
        <begin position="1"/>
        <end position="196"/>
    </location>
</feature>
<dbReference type="PANTHER" id="PTHR24055">
    <property type="entry name" value="MITOGEN-ACTIVATED PROTEIN KINASE"/>
    <property type="match status" value="1"/>
</dbReference>
<dbReference type="Gene3D" id="3.30.200.20">
    <property type="entry name" value="Phosphorylase Kinase, domain 1"/>
    <property type="match status" value="1"/>
</dbReference>
<dbReference type="OrthoDB" id="548217at2759"/>
<dbReference type="InterPro" id="IPR008271">
    <property type="entry name" value="Ser/Thr_kinase_AS"/>
</dbReference>
<evidence type="ECO:0000256" key="5">
    <source>
        <dbReference type="ARBA" id="ARBA00022840"/>
    </source>
</evidence>
<accession>G0R4N3</accession>
<evidence type="ECO:0000259" key="6">
    <source>
        <dbReference type="PROSITE" id="PS50011"/>
    </source>
</evidence>
<dbReference type="InterPro" id="IPR000719">
    <property type="entry name" value="Prot_kinase_dom"/>
</dbReference>